<feature type="transmembrane region" description="Helical" evidence="2">
    <location>
        <begin position="12"/>
        <end position="37"/>
    </location>
</feature>
<feature type="domain" description="Bacterial sugar transferase" evidence="3">
    <location>
        <begin position="9"/>
        <end position="197"/>
    </location>
</feature>
<dbReference type="AlphaFoldDB" id="A0A7R7FTL3"/>
<evidence type="ECO:0000256" key="2">
    <source>
        <dbReference type="SAM" id="Phobius"/>
    </source>
</evidence>
<dbReference type="Proteomes" id="UP000515472">
    <property type="component" value="Chromosome"/>
</dbReference>
<keyword evidence="2" id="KW-0472">Membrane</keyword>
<dbReference type="EMBL" id="AP023213">
    <property type="protein sequence ID" value="BCO11452.1"/>
    <property type="molecule type" value="Genomic_DNA"/>
</dbReference>
<evidence type="ECO:0000256" key="1">
    <source>
        <dbReference type="ARBA" id="ARBA00006464"/>
    </source>
</evidence>
<proteinExistence type="inferred from homology"/>
<organism evidence="4 5">
    <name type="scientific">Citrifermentans bremense</name>
    <dbReference type="NCBI Taxonomy" id="60035"/>
    <lineage>
        <taxon>Bacteria</taxon>
        <taxon>Pseudomonadati</taxon>
        <taxon>Thermodesulfobacteriota</taxon>
        <taxon>Desulfuromonadia</taxon>
        <taxon>Geobacterales</taxon>
        <taxon>Geobacteraceae</taxon>
        <taxon>Citrifermentans</taxon>
    </lineage>
</organism>
<accession>A0A7R7FTL3</accession>
<evidence type="ECO:0000313" key="5">
    <source>
        <dbReference type="Proteomes" id="UP000515472"/>
    </source>
</evidence>
<comment type="similarity">
    <text evidence="1">Belongs to the bacterial sugar transferase family.</text>
</comment>
<dbReference type="PANTHER" id="PTHR30576">
    <property type="entry name" value="COLANIC BIOSYNTHESIS UDP-GLUCOSE LIPID CARRIER TRANSFERASE"/>
    <property type="match status" value="1"/>
</dbReference>
<keyword evidence="4" id="KW-0808">Transferase</keyword>
<keyword evidence="2" id="KW-0812">Transmembrane</keyword>
<gene>
    <name evidence="4" type="ORF">GEOBRER4_n2619</name>
</gene>
<dbReference type="PANTHER" id="PTHR30576:SF20">
    <property type="entry name" value="QUINOVOSAMINEPHOSPHOTRANSFERAE-RELATED"/>
    <property type="match status" value="1"/>
</dbReference>
<sequence>MTLLDKSLKRSFDIFFSAIGLLFMSPLIFLAFIVASLDTKSCGFFLQPRVGMCGKTFKVIKIRTMKPCSSLNTVVTTSKDPRITFCGRFFRKSKIDELPQLLNIFLGQMSFVGPRPDVPGFADLLENDDRIILSIRPGITGPATLKYRHEEDILAAQSCPEQYNNTVIFPDKVRINKKYIEEYSFFADLQYIWKTIFGR</sequence>
<dbReference type="RefSeq" id="WP_185242620.1">
    <property type="nucleotide sequence ID" value="NZ_AP023213.1"/>
</dbReference>
<evidence type="ECO:0000259" key="3">
    <source>
        <dbReference type="Pfam" id="PF02397"/>
    </source>
</evidence>
<keyword evidence="5" id="KW-1185">Reference proteome</keyword>
<reference evidence="4 5" key="1">
    <citation type="submission" date="2020-06" db="EMBL/GenBank/DDBJ databases">
        <title>Interaction of electrochemicaly active bacteria, Geobacter bremensis R4 on different carbon anode.</title>
        <authorList>
            <person name="Meng L."/>
            <person name="Yoshida N."/>
        </authorList>
    </citation>
    <scope>NUCLEOTIDE SEQUENCE [LARGE SCALE GENOMIC DNA]</scope>
    <source>
        <strain evidence="4 5">R4</strain>
    </source>
</reference>
<protein>
    <submittedName>
        <fullName evidence="4">Undecaprenyl-phosphate galactosephosphotransferase</fullName>
    </submittedName>
</protein>
<dbReference type="GO" id="GO:0016780">
    <property type="term" value="F:phosphotransferase activity, for other substituted phosphate groups"/>
    <property type="evidence" value="ECO:0007669"/>
    <property type="project" value="TreeGrafter"/>
</dbReference>
<dbReference type="InterPro" id="IPR003362">
    <property type="entry name" value="Bact_transf"/>
</dbReference>
<keyword evidence="2" id="KW-1133">Transmembrane helix</keyword>
<evidence type="ECO:0000313" key="4">
    <source>
        <dbReference type="EMBL" id="BCO11452.1"/>
    </source>
</evidence>
<name>A0A7R7FTL3_9BACT</name>
<dbReference type="Pfam" id="PF02397">
    <property type="entry name" value="Bac_transf"/>
    <property type="match status" value="1"/>
</dbReference>